<evidence type="ECO:0000259" key="2">
    <source>
        <dbReference type="Pfam" id="PF21130"/>
    </source>
</evidence>
<dbReference type="SUPFAM" id="SSF101790">
    <property type="entry name" value="Aminomethyltransferase beta-barrel domain"/>
    <property type="match status" value="1"/>
</dbReference>
<sequence>MMNERLLFPSEPSVYHLDDITVIRLEGPDAVKYLNGQVTCDVMALNPGQSILGAHCTPKGKVLAVFRLFKREQDLLLIYKKELTEIQLAELKKYAVFSKVTITDVSDQFDVFGIAGTGTDAWLATGPGADNIQCQINPDRWLILSEKQQPLELKLPECPATDWRGLDILDGLPQFGKNAQAEFIPQAFNLQALHGISFTKGCYTGQEIVARAKYRGTNNRALFILKGTSGQPVNTNTVIERQIGEQWRVSGTILDVWQKQDQVLLSIILASDTQPDSRFRVENDQGTTFTLVPLPYTLE</sequence>
<proteinExistence type="predicted"/>
<dbReference type="Pfam" id="PF21130">
    <property type="entry name" value="YgfZ_barrel"/>
    <property type="match status" value="1"/>
</dbReference>
<dbReference type="RefSeq" id="WP_012729066.1">
    <property type="nucleotide sequence ID" value="NC_012691.1"/>
</dbReference>
<dbReference type="PANTHER" id="PTHR22602:SF0">
    <property type="entry name" value="TRANSFERASE CAF17, MITOCHONDRIAL-RELATED"/>
    <property type="match status" value="1"/>
</dbReference>
<dbReference type="NCBIfam" id="TIGR03317">
    <property type="entry name" value="ygfZ_signature"/>
    <property type="match status" value="1"/>
</dbReference>
<dbReference type="STRING" id="595494.Tola_0839"/>
<dbReference type="EMBL" id="CP001616">
    <property type="protein sequence ID" value="ACQ92467.1"/>
    <property type="molecule type" value="Genomic_DNA"/>
</dbReference>
<dbReference type="GO" id="GO:0016226">
    <property type="term" value="P:iron-sulfur cluster assembly"/>
    <property type="evidence" value="ECO:0007669"/>
    <property type="project" value="TreeGrafter"/>
</dbReference>
<dbReference type="eggNOG" id="COG0354">
    <property type="taxonomic scope" value="Bacteria"/>
</dbReference>
<dbReference type="InterPro" id="IPR006222">
    <property type="entry name" value="GCVT_N"/>
</dbReference>
<dbReference type="KEGG" id="tau:Tola_0839"/>
<evidence type="ECO:0000313" key="3">
    <source>
        <dbReference type="EMBL" id="ACQ92467.1"/>
    </source>
</evidence>
<dbReference type="Pfam" id="PF01571">
    <property type="entry name" value="GCV_T"/>
    <property type="match status" value="1"/>
</dbReference>
<keyword evidence="4" id="KW-1185">Reference proteome</keyword>
<dbReference type="HOGENOM" id="CLU_007884_6_1_6"/>
<dbReference type="Gene3D" id="3.30.70.1400">
    <property type="entry name" value="Aminomethyltransferase beta-barrel domains"/>
    <property type="match status" value="1"/>
</dbReference>
<dbReference type="Gene3D" id="2.40.30.160">
    <property type="match status" value="1"/>
</dbReference>
<feature type="domain" description="GCVT N-terminal" evidence="1">
    <location>
        <begin position="20"/>
        <end position="123"/>
    </location>
</feature>
<gene>
    <name evidence="3" type="ordered locus">Tola_0839</name>
</gene>
<accession>C4LBY8</accession>
<dbReference type="AlphaFoldDB" id="C4LBY8"/>
<protein>
    <submittedName>
        <fullName evidence="3">Folate-binding protein YgfZ</fullName>
    </submittedName>
</protein>
<dbReference type="SUPFAM" id="SSF103025">
    <property type="entry name" value="Folate-binding domain"/>
    <property type="match status" value="1"/>
</dbReference>
<feature type="domain" description="tRNA-modifying protein YgfZ-like beta-barrel" evidence="2">
    <location>
        <begin position="218"/>
        <end position="284"/>
    </location>
</feature>
<name>C4LBY8_TOLAT</name>
<dbReference type="OrthoDB" id="9796287at2"/>
<dbReference type="InterPro" id="IPR045179">
    <property type="entry name" value="YgfZ/GcvT"/>
</dbReference>
<dbReference type="InterPro" id="IPR029043">
    <property type="entry name" value="GcvT/YgfZ_C"/>
</dbReference>
<dbReference type="InterPro" id="IPR048451">
    <property type="entry name" value="YgfZ_barrel"/>
</dbReference>
<reference evidence="4" key="1">
    <citation type="submission" date="2009-05" db="EMBL/GenBank/DDBJ databases">
        <title>Complete sequence of Tolumonas auensis DSM 9187.</title>
        <authorList>
            <consortium name="US DOE Joint Genome Institute"/>
            <person name="Lucas S."/>
            <person name="Copeland A."/>
            <person name="Lapidus A."/>
            <person name="Glavina del Rio T."/>
            <person name="Tice H."/>
            <person name="Bruce D."/>
            <person name="Goodwin L."/>
            <person name="Pitluck S."/>
            <person name="Chertkov O."/>
            <person name="Brettin T."/>
            <person name="Detter J.C."/>
            <person name="Han C."/>
            <person name="Larimer F."/>
            <person name="Land M."/>
            <person name="Hauser L."/>
            <person name="Kyrpides N."/>
            <person name="Mikhailova N."/>
            <person name="Spring S."/>
            <person name="Beller H."/>
        </authorList>
    </citation>
    <scope>NUCLEOTIDE SEQUENCE [LARGE SCALE GENOMIC DNA]</scope>
    <source>
        <strain evidence="4">DSM 9187 / TA4</strain>
    </source>
</reference>
<dbReference type="PANTHER" id="PTHR22602">
    <property type="entry name" value="TRANSFERASE CAF17, MITOCHONDRIAL-RELATED"/>
    <property type="match status" value="1"/>
</dbReference>
<evidence type="ECO:0000313" key="4">
    <source>
        <dbReference type="Proteomes" id="UP000009073"/>
    </source>
</evidence>
<dbReference type="NCBIfam" id="NF007110">
    <property type="entry name" value="PRK09559.1"/>
    <property type="match status" value="1"/>
</dbReference>
<evidence type="ECO:0000259" key="1">
    <source>
        <dbReference type="Pfam" id="PF01571"/>
    </source>
</evidence>
<reference evidence="3 4" key="2">
    <citation type="journal article" date="2011" name="Stand. Genomic Sci.">
        <title>Complete genome sequence of Tolumonas auensis type strain (TA 4).</title>
        <authorList>
            <person name="Chertkov O."/>
            <person name="Copeland A."/>
            <person name="Lucas S."/>
            <person name="Lapidus A."/>
            <person name="Berry K.W."/>
            <person name="Detter J.C."/>
            <person name="Del Rio T.G."/>
            <person name="Hammon N."/>
            <person name="Dalin E."/>
            <person name="Tice H."/>
            <person name="Pitluck S."/>
            <person name="Richardson P."/>
            <person name="Bruce D."/>
            <person name="Goodwin L."/>
            <person name="Han C."/>
            <person name="Tapia R."/>
            <person name="Saunders E."/>
            <person name="Schmutz J."/>
            <person name="Brettin T."/>
            <person name="Larimer F."/>
            <person name="Land M."/>
            <person name="Hauser L."/>
            <person name="Spring S."/>
            <person name="Rohde M."/>
            <person name="Kyrpides N.C."/>
            <person name="Ivanova N."/>
            <person name="Goker M."/>
            <person name="Beller H.R."/>
            <person name="Klenk H.P."/>
            <person name="Woyke T."/>
        </authorList>
    </citation>
    <scope>NUCLEOTIDE SEQUENCE [LARGE SCALE GENOMIC DNA]</scope>
    <source>
        <strain evidence="4">DSM 9187 / TA4</strain>
    </source>
</reference>
<organism evidence="3 4">
    <name type="scientific">Tolumonas auensis (strain DSM 9187 / NBRC 110442 / TA 4)</name>
    <dbReference type="NCBI Taxonomy" id="595494"/>
    <lineage>
        <taxon>Bacteria</taxon>
        <taxon>Pseudomonadati</taxon>
        <taxon>Pseudomonadota</taxon>
        <taxon>Gammaproteobacteria</taxon>
        <taxon>Aeromonadales</taxon>
        <taxon>Aeromonadaceae</taxon>
        <taxon>Tolumonas</taxon>
    </lineage>
</organism>
<dbReference type="InterPro" id="IPR017703">
    <property type="entry name" value="YgfZ/GCV_T_CS"/>
</dbReference>
<dbReference type="Proteomes" id="UP000009073">
    <property type="component" value="Chromosome"/>
</dbReference>